<dbReference type="GO" id="GO:0006310">
    <property type="term" value="P:DNA recombination"/>
    <property type="evidence" value="ECO:0007669"/>
    <property type="project" value="InterPro"/>
</dbReference>
<dbReference type="EMBL" id="BBLG01000002">
    <property type="protein sequence ID" value="GAK75786.1"/>
    <property type="molecule type" value="Genomic_DNA"/>
</dbReference>
<evidence type="ECO:0000313" key="10">
    <source>
        <dbReference type="Proteomes" id="UP000028980"/>
    </source>
</evidence>
<keyword evidence="6" id="KW-0067">ATP-binding</keyword>
<reference evidence="9 10" key="1">
    <citation type="journal article" date="2014" name="Genome Announc.">
        <title>Draft Genome Sequences of Marine Flavobacterium Nonlabens Strains NR17, NR24, NR27, NR32, NR33, and Ara13.</title>
        <authorList>
            <person name="Nakanishi M."/>
            <person name="Meirelles P."/>
            <person name="Suzuki R."/>
            <person name="Takatani N."/>
            <person name="Mino S."/>
            <person name="Suda W."/>
            <person name="Oshima K."/>
            <person name="Hattori M."/>
            <person name="Ohkuma M."/>
            <person name="Hosokawa M."/>
            <person name="Miyashita K."/>
            <person name="Thompson F.L."/>
            <person name="Niwa A."/>
            <person name="Sawabe T."/>
            <person name="Sawabe T."/>
        </authorList>
    </citation>
    <scope>NUCLEOTIDE SEQUENCE [LARGE SCALE GENOMIC DNA]</scope>
    <source>
        <strain evidence="10">JCM19296</strain>
    </source>
</reference>
<keyword evidence="7" id="KW-0234">DNA repair</keyword>
<evidence type="ECO:0000256" key="4">
    <source>
        <dbReference type="ARBA" id="ARBA00022741"/>
    </source>
</evidence>
<organism evidence="9 10">
    <name type="scientific">Nonlabens ulvanivorans</name>
    <name type="common">Persicivirga ulvanivorans</name>
    <dbReference type="NCBI Taxonomy" id="906888"/>
    <lineage>
        <taxon>Bacteria</taxon>
        <taxon>Pseudomonadati</taxon>
        <taxon>Bacteroidota</taxon>
        <taxon>Flavobacteriia</taxon>
        <taxon>Flavobacteriales</taxon>
        <taxon>Flavobacteriaceae</taxon>
        <taxon>Nonlabens</taxon>
    </lineage>
</organism>
<name>A0A081DA40_NONUL</name>
<dbReference type="SUPFAM" id="SSF52540">
    <property type="entry name" value="P-loop containing nucleoside triphosphate hydrolases"/>
    <property type="match status" value="1"/>
</dbReference>
<dbReference type="Gene3D" id="3.40.50.300">
    <property type="entry name" value="P-loop containing nucleotide triphosphate hydrolases"/>
    <property type="match status" value="1"/>
</dbReference>
<evidence type="ECO:0000256" key="8">
    <source>
        <dbReference type="ARBA" id="ARBA00033408"/>
    </source>
</evidence>
<keyword evidence="5" id="KW-0227">DNA damage</keyword>
<evidence type="ECO:0000256" key="7">
    <source>
        <dbReference type="ARBA" id="ARBA00023204"/>
    </source>
</evidence>
<comment type="caution">
    <text evidence="9">The sequence shown here is derived from an EMBL/GenBank/DDBJ whole genome shotgun (WGS) entry which is preliminary data.</text>
</comment>
<dbReference type="InterPro" id="IPR004604">
    <property type="entry name" value="DNA_recomb/repair_RecN"/>
</dbReference>
<evidence type="ECO:0000256" key="1">
    <source>
        <dbReference type="ARBA" id="ARBA00003618"/>
    </source>
</evidence>
<evidence type="ECO:0000256" key="6">
    <source>
        <dbReference type="ARBA" id="ARBA00022840"/>
    </source>
</evidence>
<comment type="similarity">
    <text evidence="2">Belongs to the RecN family.</text>
</comment>
<keyword evidence="4" id="KW-0547">Nucleotide-binding</keyword>
<dbReference type="GO" id="GO:0043590">
    <property type="term" value="C:bacterial nucleoid"/>
    <property type="evidence" value="ECO:0007669"/>
    <property type="project" value="TreeGrafter"/>
</dbReference>
<accession>A0A081DA40</accession>
<dbReference type="InterPro" id="IPR027417">
    <property type="entry name" value="P-loop_NTPase"/>
</dbReference>
<proteinExistence type="inferred from homology"/>
<evidence type="ECO:0000256" key="2">
    <source>
        <dbReference type="ARBA" id="ARBA00009441"/>
    </source>
</evidence>
<dbReference type="Proteomes" id="UP000028980">
    <property type="component" value="Unassembled WGS sequence"/>
</dbReference>
<sequence>MPEASFKVNIEKKDSFNSYGMDEVEFRFTANKGTALLPLNKAASGGELSRLMLAIKALLSNYKNLPTIIFDEIDTGVSGAIAEKMAFIMQQMSTSLQVITITHLPQIASAGNDHLVVKKAVKDEQTISNIYRLNIEERVEEIAQMLSGGKISDAARENARVLLQ</sequence>
<protein>
    <recommendedName>
        <fullName evidence="3">DNA repair protein RecN</fullName>
    </recommendedName>
    <alternativeName>
        <fullName evidence="8">Recombination protein N</fullName>
    </alternativeName>
</protein>
<dbReference type="CDD" id="cd03241">
    <property type="entry name" value="ABC_RecN"/>
    <property type="match status" value="1"/>
</dbReference>
<evidence type="ECO:0000313" key="9">
    <source>
        <dbReference type="EMBL" id="GAK75786.1"/>
    </source>
</evidence>
<dbReference type="GO" id="GO:0005524">
    <property type="term" value="F:ATP binding"/>
    <property type="evidence" value="ECO:0007669"/>
    <property type="project" value="UniProtKB-KW"/>
</dbReference>
<dbReference type="GO" id="GO:0009432">
    <property type="term" value="P:SOS response"/>
    <property type="evidence" value="ECO:0007669"/>
    <property type="project" value="TreeGrafter"/>
</dbReference>
<comment type="function">
    <text evidence="1">May be involved in recombinational repair of damaged DNA.</text>
</comment>
<evidence type="ECO:0000256" key="5">
    <source>
        <dbReference type="ARBA" id="ARBA00022763"/>
    </source>
</evidence>
<dbReference type="GO" id="GO:0006281">
    <property type="term" value="P:DNA repair"/>
    <property type="evidence" value="ECO:0007669"/>
    <property type="project" value="UniProtKB-KW"/>
</dbReference>
<dbReference type="PANTHER" id="PTHR11059:SF0">
    <property type="entry name" value="DNA REPAIR PROTEIN RECN"/>
    <property type="match status" value="1"/>
</dbReference>
<dbReference type="PANTHER" id="PTHR11059">
    <property type="entry name" value="DNA REPAIR PROTEIN RECN"/>
    <property type="match status" value="1"/>
</dbReference>
<gene>
    <name evidence="9" type="ORF">JCM19296_1378</name>
</gene>
<dbReference type="AlphaFoldDB" id="A0A081DA40"/>
<evidence type="ECO:0000256" key="3">
    <source>
        <dbReference type="ARBA" id="ARBA00021315"/>
    </source>
</evidence>